<reference evidence="3" key="1">
    <citation type="submission" date="2020-04" db="EMBL/GenBank/DDBJ databases">
        <authorList>
            <person name="Chiriac C."/>
            <person name="Salcher M."/>
            <person name="Ghai R."/>
            <person name="Kavagutti S V."/>
        </authorList>
    </citation>
    <scope>NUCLEOTIDE SEQUENCE</scope>
</reference>
<gene>
    <name evidence="3" type="ORF">UFOVP10_64</name>
</gene>
<evidence type="ECO:0000256" key="2">
    <source>
        <dbReference type="SAM" id="Phobius"/>
    </source>
</evidence>
<sequence length="156" mass="17177">MIDPLTAFAAAQAAVKGIQAAIKLGKDVQGIAADLGKFFEAKDIVQQAANNPKKFKSDTAQALETVMQAKQLADAETELKNTLIWSGNADVWEGVLLERNNIIQRRKKAEMEAAAAKAKRKKEIMEAVNLAFWISIFVSAIGLSYFFTTLFLERKT</sequence>
<proteinExistence type="predicted"/>
<protein>
    <submittedName>
        <fullName evidence="3">Uncharacterized protein</fullName>
    </submittedName>
</protein>
<keyword evidence="2" id="KW-0472">Membrane</keyword>
<accession>A0A6J5KIR3</accession>
<keyword evidence="2" id="KW-1133">Transmembrane helix</keyword>
<feature type="coiled-coil region" evidence="1">
    <location>
        <begin position="99"/>
        <end position="128"/>
    </location>
</feature>
<feature type="transmembrane region" description="Helical" evidence="2">
    <location>
        <begin position="127"/>
        <end position="147"/>
    </location>
</feature>
<evidence type="ECO:0000313" key="3">
    <source>
        <dbReference type="EMBL" id="CAB4121253.1"/>
    </source>
</evidence>
<keyword evidence="2" id="KW-0812">Transmembrane</keyword>
<organism evidence="3">
    <name type="scientific">uncultured Caudovirales phage</name>
    <dbReference type="NCBI Taxonomy" id="2100421"/>
    <lineage>
        <taxon>Viruses</taxon>
        <taxon>Duplodnaviria</taxon>
        <taxon>Heunggongvirae</taxon>
        <taxon>Uroviricota</taxon>
        <taxon>Caudoviricetes</taxon>
        <taxon>Peduoviridae</taxon>
        <taxon>Maltschvirus</taxon>
        <taxon>Maltschvirus maltsch</taxon>
    </lineage>
</organism>
<evidence type="ECO:0000256" key="1">
    <source>
        <dbReference type="SAM" id="Coils"/>
    </source>
</evidence>
<dbReference type="EMBL" id="LR796142">
    <property type="protein sequence ID" value="CAB4121253.1"/>
    <property type="molecule type" value="Genomic_DNA"/>
</dbReference>
<name>A0A6J5KIR3_9CAUD</name>
<keyword evidence="1" id="KW-0175">Coiled coil</keyword>